<protein>
    <recommendedName>
        <fullName evidence="11">Sidoreflexin</fullName>
    </recommendedName>
</protein>
<evidence type="ECO:0000256" key="3">
    <source>
        <dbReference type="ARBA" id="ARBA00022448"/>
    </source>
</evidence>
<evidence type="ECO:0008006" key="11">
    <source>
        <dbReference type="Google" id="ProtNLM"/>
    </source>
</evidence>
<dbReference type="GO" id="GO:1990542">
    <property type="term" value="P:mitochondrial transmembrane transport"/>
    <property type="evidence" value="ECO:0007669"/>
    <property type="project" value="TreeGrafter"/>
</dbReference>
<dbReference type="GO" id="GO:0015075">
    <property type="term" value="F:monoatomic ion transmembrane transporter activity"/>
    <property type="evidence" value="ECO:0007669"/>
    <property type="project" value="InterPro"/>
</dbReference>
<proteinExistence type="inferred from homology"/>
<dbReference type="Pfam" id="PF03820">
    <property type="entry name" value="SFXNs"/>
    <property type="match status" value="1"/>
</dbReference>
<evidence type="ECO:0000256" key="5">
    <source>
        <dbReference type="ARBA" id="ARBA00022970"/>
    </source>
</evidence>
<keyword evidence="8" id="KW-0472">Membrane</keyword>
<evidence type="ECO:0000256" key="1">
    <source>
        <dbReference type="ARBA" id="ARBA00004225"/>
    </source>
</evidence>
<keyword evidence="3" id="KW-0813">Transport</keyword>
<evidence type="ECO:0000256" key="7">
    <source>
        <dbReference type="ARBA" id="ARBA00023128"/>
    </source>
</evidence>
<comment type="subcellular location">
    <subcellularLocation>
        <location evidence="1">Mitochondrion membrane</location>
        <topology evidence="1">Multi-pass membrane protein</topology>
    </subcellularLocation>
</comment>
<comment type="caution">
    <text evidence="9">The sequence shown here is derived from an EMBL/GenBank/DDBJ whole genome shotgun (WGS) entry which is preliminary data.</text>
</comment>
<organism evidence="9 10">
    <name type="scientific">Rhodosorus marinus</name>
    <dbReference type="NCBI Taxonomy" id="101924"/>
    <lineage>
        <taxon>Eukaryota</taxon>
        <taxon>Rhodophyta</taxon>
        <taxon>Stylonematophyceae</taxon>
        <taxon>Stylonematales</taxon>
        <taxon>Stylonemataceae</taxon>
        <taxon>Rhodosorus</taxon>
    </lineage>
</organism>
<dbReference type="GO" id="GO:0006865">
    <property type="term" value="P:amino acid transport"/>
    <property type="evidence" value="ECO:0007669"/>
    <property type="project" value="UniProtKB-KW"/>
</dbReference>
<dbReference type="GO" id="GO:0005743">
    <property type="term" value="C:mitochondrial inner membrane"/>
    <property type="evidence" value="ECO:0007669"/>
    <property type="project" value="TreeGrafter"/>
</dbReference>
<dbReference type="PANTHER" id="PTHR11153">
    <property type="entry name" value="SIDEROFLEXIN"/>
    <property type="match status" value="1"/>
</dbReference>
<comment type="similarity">
    <text evidence="2">Belongs to the sideroflexin family.</text>
</comment>
<dbReference type="Proteomes" id="UP001157974">
    <property type="component" value="Unassembled WGS sequence"/>
</dbReference>
<evidence type="ECO:0000256" key="8">
    <source>
        <dbReference type="ARBA" id="ARBA00023136"/>
    </source>
</evidence>
<name>A0AAV8UW37_9RHOD</name>
<gene>
    <name evidence="9" type="ORF">NDN08_001984</name>
</gene>
<evidence type="ECO:0000313" key="9">
    <source>
        <dbReference type="EMBL" id="KAJ8905477.1"/>
    </source>
</evidence>
<sequence>MAGVIEDQPFTLEKPRYDLSAYSGRVKQMYQQTNPKYLFVSKGRADEAKKLLDDYAEGTAPAGTTDAELWEARAIREAVFHPETGEQIFPLFRFCAFSPSNVVIATTMLNPTVIASPILTLGVHWANQSYNAAINYANRNASNPISTETLAKAYTGAVLSSCTIALGATYLTKKAANLSAAVKTLIRSTLPFAAVAAAGFANVSLIRGVEITDGVDLIDDEGVIRGRSPAAGKLGITECGLARVLWNIPIMVFPPVIMSQLEKIRRVRTGSPGLKMCLEIGVIAGCLFTGVPPALAAFPQVETIEAAKVEPEFQNLRNSKGNIITQFTFNKGL</sequence>
<dbReference type="InterPro" id="IPR004686">
    <property type="entry name" value="Mtc"/>
</dbReference>
<keyword evidence="4" id="KW-0812">Transmembrane</keyword>
<reference evidence="9 10" key="1">
    <citation type="journal article" date="2023" name="Nat. Commun.">
        <title>Origin of minicircular mitochondrial genomes in red algae.</title>
        <authorList>
            <person name="Lee Y."/>
            <person name="Cho C.H."/>
            <person name="Lee Y.M."/>
            <person name="Park S.I."/>
            <person name="Yang J.H."/>
            <person name="West J.A."/>
            <person name="Bhattacharya D."/>
            <person name="Yoon H.S."/>
        </authorList>
    </citation>
    <scope>NUCLEOTIDE SEQUENCE [LARGE SCALE GENOMIC DNA]</scope>
    <source>
        <strain evidence="9 10">CCMP1338</strain>
        <tissue evidence="9">Whole cell</tissue>
    </source>
</reference>
<keyword evidence="10" id="KW-1185">Reference proteome</keyword>
<dbReference type="EMBL" id="JAMWBK010000004">
    <property type="protein sequence ID" value="KAJ8905477.1"/>
    <property type="molecule type" value="Genomic_DNA"/>
</dbReference>
<dbReference type="AlphaFoldDB" id="A0AAV8UW37"/>
<keyword evidence="7" id="KW-0496">Mitochondrion</keyword>
<evidence type="ECO:0000256" key="2">
    <source>
        <dbReference type="ARBA" id="ARBA00005974"/>
    </source>
</evidence>
<evidence type="ECO:0000313" key="10">
    <source>
        <dbReference type="Proteomes" id="UP001157974"/>
    </source>
</evidence>
<dbReference type="PANTHER" id="PTHR11153:SF6">
    <property type="entry name" value="SIDEROFLEXIN-5"/>
    <property type="match status" value="1"/>
</dbReference>
<keyword evidence="5" id="KW-0029">Amino-acid transport</keyword>
<keyword evidence="6" id="KW-1133">Transmembrane helix</keyword>
<evidence type="ECO:0000256" key="4">
    <source>
        <dbReference type="ARBA" id="ARBA00022692"/>
    </source>
</evidence>
<evidence type="ECO:0000256" key="6">
    <source>
        <dbReference type="ARBA" id="ARBA00022989"/>
    </source>
</evidence>
<accession>A0AAV8UW37</accession>